<dbReference type="Proteomes" id="UP000265618">
    <property type="component" value="Unassembled WGS sequence"/>
</dbReference>
<organism evidence="1 2">
    <name type="scientific">Kipferlia bialata</name>
    <dbReference type="NCBI Taxonomy" id="797122"/>
    <lineage>
        <taxon>Eukaryota</taxon>
        <taxon>Metamonada</taxon>
        <taxon>Carpediemonas-like organisms</taxon>
        <taxon>Kipferlia</taxon>
    </lineage>
</organism>
<feature type="non-terminal residue" evidence="1">
    <location>
        <position position="75"/>
    </location>
</feature>
<reference evidence="1 2" key="1">
    <citation type="journal article" date="2018" name="PLoS ONE">
        <title>The draft genome of Kipferlia bialata reveals reductive genome evolution in fornicate parasites.</title>
        <authorList>
            <person name="Tanifuji G."/>
            <person name="Takabayashi S."/>
            <person name="Kume K."/>
            <person name="Takagi M."/>
            <person name="Nakayama T."/>
            <person name="Kamikawa R."/>
            <person name="Inagaki Y."/>
            <person name="Hashimoto T."/>
        </authorList>
    </citation>
    <scope>NUCLEOTIDE SEQUENCE [LARGE SCALE GENOMIC DNA]</scope>
    <source>
        <strain evidence="1">NY0173</strain>
    </source>
</reference>
<sequence>MADYFNIDAILASQEDVPVHLKTSLSHCGYLSSGFAASNSDEMGADDLVVAEGDNVTVYLPIFLAAALENHVSIQ</sequence>
<dbReference type="EMBL" id="BDIP01006843">
    <property type="protein sequence ID" value="GCA64313.1"/>
    <property type="molecule type" value="Genomic_DNA"/>
</dbReference>
<gene>
    <name evidence="1" type="ORF">KIPB_013891</name>
</gene>
<dbReference type="InterPro" id="IPR038437">
    <property type="entry name" value="GINS_Psf3_sf"/>
</dbReference>
<evidence type="ECO:0000313" key="1">
    <source>
        <dbReference type="EMBL" id="GCA64313.1"/>
    </source>
</evidence>
<accession>A0A391P1Z6</accession>
<proteinExistence type="predicted"/>
<dbReference type="AlphaFoldDB" id="A0A391P1Z6"/>
<comment type="caution">
    <text evidence="1">The sequence shown here is derived from an EMBL/GenBank/DDBJ whole genome shotgun (WGS) entry which is preliminary data.</text>
</comment>
<dbReference type="Gene3D" id="1.20.58.2050">
    <property type="match status" value="1"/>
</dbReference>
<protein>
    <submittedName>
        <fullName evidence="1">Uncharacterized protein</fullName>
    </submittedName>
</protein>
<dbReference type="SUPFAM" id="SSF160059">
    <property type="entry name" value="PriA/YqbF domain"/>
    <property type="match status" value="1"/>
</dbReference>
<name>A0A391P1Z6_9EUKA</name>
<keyword evidence="2" id="KW-1185">Reference proteome</keyword>
<evidence type="ECO:0000313" key="2">
    <source>
        <dbReference type="Proteomes" id="UP000265618"/>
    </source>
</evidence>